<sequence length="202" mass="22178">MLFLSLLFGSCGADDNESNTQDIATFTYQEAKEEYEILKDRLDVALTRIDELPTSGVAIYTGMHSGEFFARDNTSESKIDYFANVELTVDFDSQTLTAQITNFTTNLENFENPEGEILVGTGVFRFDTGGDEIGFSMPVRVGNLTQGNKIAVFDASAENKGRFFGNGGQSMWLRVSSTFNWIQGSDAGTTSATVGHMYAVME</sequence>
<dbReference type="Proteomes" id="UP000192472">
    <property type="component" value="Unassembled WGS sequence"/>
</dbReference>
<evidence type="ECO:0000313" key="2">
    <source>
        <dbReference type="Proteomes" id="UP000192472"/>
    </source>
</evidence>
<protein>
    <submittedName>
        <fullName evidence="1">Uncharacterized protein</fullName>
    </submittedName>
</protein>
<organism evidence="1 2">
    <name type="scientific">Reichenbachiella faecimaris</name>
    <dbReference type="NCBI Taxonomy" id="692418"/>
    <lineage>
        <taxon>Bacteria</taxon>
        <taxon>Pseudomonadati</taxon>
        <taxon>Bacteroidota</taxon>
        <taxon>Cytophagia</taxon>
        <taxon>Cytophagales</taxon>
        <taxon>Reichenbachiellaceae</taxon>
        <taxon>Reichenbachiella</taxon>
    </lineage>
</organism>
<dbReference type="InterPro" id="IPR011250">
    <property type="entry name" value="OMP/PagP_B-barrel"/>
</dbReference>
<gene>
    <name evidence="1" type="ORF">SAMN04488029_0120</name>
</gene>
<dbReference type="STRING" id="692418.SAMN04488029_0120"/>
<dbReference type="Gene3D" id="2.40.160.90">
    <property type="match status" value="1"/>
</dbReference>
<evidence type="ECO:0000313" key="1">
    <source>
        <dbReference type="EMBL" id="SMD31783.1"/>
    </source>
</evidence>
<proteinExistence type="predicted"/>
<dbReference type="SUPFAM" id="SSF56925">
    <property type="entry name" value="OMPA-like"/>
    <property type="match status" value="1"/>
</dbReference>
<name>A0A1W2G5A8_REIFA</name>
<accession>A0A1W2G5A8</accession>
<dbReference type="AlphaFoldDB" id="A0A1W2G5A8"/>
<keyword evidence="2" id="KW-1185">Reference proteome</keyword>
<dbReference type="EMBL" id="FWYF01000001">
    <property type="protein sequence ID" value="SMD31783.1"/>
    <property type="molecule type" value="Genomic_DNA"/>
</dbReference>
<reference evidence="1 2" key="1">
    <citation type="submission" date="2017-04" db="EMBL/GenBank/DDBJ databases">
        <authorList>
            <person name="Afonso C.L."/>
            <person name="Miller P.J."/>
            <person name="Scott M.A."/>
            <person name="Spackman E."/>
            <person name="Goraichik I."/>
            <person name="Dimitrov K.M."/>
            <person name="Suarez D.L."/>
            <person name="Swayne D.E."/>
        </authorList>
    </citation>
    <scope>NUCLEOTIDE SEQUENCE [LARGE SCALE GENOMIC DNA]</scope>
    <source>
        <strain evidence="1 2">DSM 26133</strain>
    </source>
</reference>